<evidence type="ECO:0000256" key="6">
    <source>
        <dbReference type="ARBA" id="ARBA00022824"/>
    </source>
</evidence>
<evidence type="ECO:0000256" key="11">
    <source>
        <dbReference type="ARBA" id="ARBA00023098"/>
    </source>
</evidence>
<dbReference type="Pfam" id="PF04116">
    <property type="entry name" value="FA_hydroxylase"/>
    <property type="match status" value="1"/>
</dbReference>
<dbReference type="OrthoDB" id="9784228at2"/>
<evidence type="ECO:0000259" key="15">
    <source>
        <dbReference type="Pfam" id="PF04116"/>
    </source>
</evidence>
<evidence type="ECO:0000256" key="10">
    <source>
        <dbReference type="ARBA" id="ARBA00023002"/>
    </source>
</evidence>
<keyword evidence="9 14" id="KW-1133">Transmembrane helix</keyword>
<feature type="domain" description="Fatty acid hydroxylase" evidence="15">
    <location>
        <begin position="63"/>
        <end position="198"/>
    </location>
</feature>
<keyword evidence="8" id="KW-0862">Zinc</keyword>
<evidence type="ECO:0000256" key="9">
    <source>
        <dbReference type="ARBA" id="ARBA00022989"/>
    </source>
</evidence>
<keyword evidence="3" id="KW-0444">Lipid biosynthesis</keyword>
<dbReference type="Proteomes" id="UP000239872">
    <property type="component" value="Unassembled WGS sequence"/>
</dbReference>
<proteinExistence type="predicted"/>
<dbReference type="GO" id="GO:0005506">
    <property type="term" value="F:iron ion binding"/>
    <property type="evidence" value="ECO:0007669"/>
    <property type="project" value="InterPro"/>
</dbReference>
<evidence type="ECO:0000256" key="2">
    <source>
        <dbReference type="ARBA" id="ARBA00004477"/>
    </source>
</evidence>
<dbReference type="PANTHER" id="PTHR12863">
    <property type="entry name" value="FATTY ACID HYDROXYLASE"/>
    <property type="match status" value="1"/>
</dbReference>
<feature type="transmembrane region" description="Helical" evidence="14">
    <location>
        <begin position="110"/>
        <end position="132"/>
    </location>
</feature>
<dbReference type="GO" id="GO:0080132">
    <property type="term" value="F:fatty acid 2-hydroxylase activity"/>
    <property type="evidence" value="ECO:0007669"/>
    <property type="project" value="InterPro"/>
</dbReference>
<keyword evidence="10" id="KW-0560">Oxidoreductase</keyword>
<keyword evidence="11" id="KW-0443">Lipid metabolism</keyword>
<reference evidence="16 17" key="1">
    <citation type="submission" date="2018-01" db="EMBL/GenBank/DDBJ databases">
        <title>A novel member of the phylum Bacteroidetes isolated from glacier ice.</title>
        <authorList>
            <person name="Liu Q."/>
            <person name="Xin Y.-H."/>
        </authorList>
    </citation>
    <scope>NUCLEOTIDE SEQUENCE [LARGE SCALE GENOMIC DNA]</scope>
    <source>
        <strain evidence="16 17">RB1R16</strain>
    </source>
</reference>
<evidence type="ECO:0000256" key="7">
    <source>
        <dbReference type="ARBA" id="ARBA00022832"/>
    </source>
</evidence>
<dbReference type="InterPro" id="IPR006694">
    <property type="entry name" value="Fatty_acid_hydroxylase"/>
</dbReference>
<evidence type="ECO:0000256" key="13">
    <source>
        <dbReference type="ARBA" id="ARBA00023160"/>
    </source>
</evidence>
<comment type="subcellular location">
    <subcellularLocation>
        <location evidence="2">Endoplasmic reticulum membrane</location>
        <topology evidence="2">Multi-pass membrane protein</topology>
    </subcellularLocation>
</comment>
<evidence type="ECO:0000256" key="8">
    <source>
        <dbReference type="ARBA" id="ARBA00022833"/>
    </source>
</evidence>
<keyword evidence="5" id="KW-0479">Metal-binding</keyword>
<accession>A0A2S7SXM4</accession>
<feature type="transmembrane region" description="Helical" evidence="14">
    <location>
        <begin position="53"/>
        <end position="71"/>
    </location>
</feature>
<dbReference type="EMBL" id="PPSL01000002">
    <property type="protein sequence ID" value="PQJ11371.1"/>
    <property type="molecule type" value="Genomic_DNA"/>
</dbReference>
<evidence type="ECO:0000256" key="14">
    <source>
        <dbReference type="SAM" id="Phobius"/>
    </source>
</evidence>
<sequence length="205" mass="23758">MEIAKIKNKGQARLFQNGVLELMTKTHPAIVYTMYFPVIAAMLYYGAHTRELALGREVLLFFGGILTWTLFEYAMHRYIFHIIADSAWAQRILYTIHGVHHEYPRDKDRLFMPPVPSVILAVIIYYSMYAALGWDALAFFPGFLFGYILYGSMHYAIHAFAPPKYLKALWRNHHLHHYKQPDKGFGVSSVLWDVVFGSVPKKEEV</sequence>
<dbReference type="PANTHER" id="PTHR12863:SF1">
    <property type="entry name" value="FATTY ACID 2-HYDROXYLASE"/>
    <property type="match status" value="1"/>
</dbReference>
<evidence type="ECO:0000256" key="3">
    <source>
        <dbReference type="ARBA" id="ARBA00022516"/>
    </source>
</evidence>
<keyword evidence="17" id="KW-1185">Reference proteome</keyword>
<gene>
    <name evidence="16" type="ORF">CJD36_006105</name>
</gene>
<evidence type="ECO:0000256" key="4">
    <source>
        <dbReference type="ARBA" id="ARBA00022692"/>
    </source>
</evidence>
<feature type="transmembrane region" description="Helical" evidence="14">
    <location>
        <begin position="138"/>
        <end position="161"/>
    </location>
</feature>
<keyword evidence="6" id="KW-0256">Endoplasmic reticulum</keyword>
<comment type="cofactor">
    <cofactor evidence="1">
        <name>Zn(2+)</name>
        <dbReference type="ChEBI" id="CHEBI:29105"/>
    </cofactor>
</comment>
<dbReference type="InterPro" id="IPR014430">
    <property type="entry name" value="Scs7"/>
</dbReference>
<keyword evidence="7" id="KW-0276">Fatty acid metabolism</keyword>
<feature type="transmembrane region" description="Helical" evidence="14">
    <location>
        <begin position="29"/>
        <end position="47"/>
    </location>
</feature>
<keyword evidence="4 14" id="KW-0812">Transmembrane</keyword>
<dbReference type="RefSeq" id="WP_105038250.1">
    <property type="nucleotide sequence ID" value="NZ_PPSL01000002.1"/>
</dbReference>
<name>A0A2S7SXM4_9BACT</name>
<dbReference type="GO" id="GO:0006633">
    <property type="term" value="P:fatty acid biosynthetic process"/>
    <property type="evidence" value="ECO:0007669"/>
    <property type="project" value="UniProtKB-KW"/>
</dbReference>
<keyword evidence="12 14" id="KW-0472">Membrane</keyword>
<evidence type="ECO:0000256" key="1">
    <source>
        <dbReference type="ARBA" id="ARBA00001947"/>
    </source>
</evidence>
<evidence type="ECO:0000313" key="17">
    <source>
        <dbReference type="Proteomes" id="UP000239872"/>
    </source>
</evidence>
<keyword evidence="13" id="KW-0275">Fatty acid biosynthesis</keyword>
<evidence type="ECO:0000313" key="16">
    <source>
        <dbReference type="EMBL" id="PQJ11371.1"/>
    </source>
</evidence>
<evidence type="ECO:0000256" key="5">
    <source>
        <dbReference type="ARBA" id="ARBA00022723"/>
    </source>
</evidence>
<protein>
    <submittedName>
        <fullName evidence="16">Fatty acid hydroxylase</fullName>
    </submittedName>
</protein>
<organism evidence="16 17">
    <name type="scientific">Flavipsychrobacter stenotrophus</name>
    <dbReference type="NCBI Taxonomy" id="2077091"/>
    <lineage>
        <taxon>Bacteria</taxon>
        <taxon>Pseudomonadati</taxon>
        <taxon>Bacteroidota</taxon>
        <taxon>Chitinophagia</taxon>
        <taxon>Chitinophagales</taxon>
        <taxon>Chitinophagaceae</taxon>
        <taxon>Flavipsychrobacter</taxon>
    </lineage>
</organism>
<dbReference type="AlphaFoldDB" id="A0A2S7SXM4"/>
<comment type="caution">
    <text evidence="16">The sequence shown here is derived from an EMBL/GenBank/DDBJ whole genome shotgun (WGS) entry which is preliminary data.</text>
</comment>
<dbReference type="GO" id="GO:0016020">
    <property type="term" value="C:membrane"/>
    <property type="evidence" value="ECO:0007669"/>
    <property type="project" value="InterPro"/>
</dbReference>
<evidence type="ECO:0000256" key="12">
    <source>
        <dbReference type="ARBA" id="ARBA00023136"/>
    </source>
</evidence>